<dbReference type="Pfam" id="PF01243">
    <property type="entry name" value="PNPOx_N"/>
    <property type="match status" value="1"/>
</dbReference>
<dbReference type="PANTHER" id="PTHR42815:SF2">
    <property type="entry name" value="FAD-BINDING, PUTATIVE (AFU_ORTHOLOGUE AFUA_6G07600)-RELATED"/>
    <property type="match status" value="1"/>
</dbReference>
<dbReference type="Proteomes" id="UP001262754">
    <property type="component" value="Unassembled WGS sequence"/>
</dbReference>
<feature type="domain" description="2Fe-2S ferredoxin-type" evidence="2">
    <location>
        <begin position="595"/>
        <end position="686"/>
    </location>
</feature>
<gene>
    <name evidence="4" type="ORF">J2800_004537</name>
</gene>
<dbReference type="Gene3D" id="3.40.50.80">
    <property type="entry name" value="Nucleotide-binding domain of ferredoxin-NADP reductase (FNR) module"/>
    <property type="match status" value="1"/>
</dbReference>
<dbReference type="SUPFAM" id="SSF52343">
    <property type="entry name" value="Ferredoxin reductase-like, C-terminal NADP-linked domain"/>
    <property type="match status" value="1"/>
</dbReference>
<evidence type="ECO:0000259" key="3">
    <source>
        <dbReference type="PROSITE" id="PS51384"/>
    </source>
</evidence>
<dbReference type="Gene3D" id="3.10.20.30">
    <property type="match status" value="1"/>
</dbReference>
<dbReference type="PRINTS" id="PR00410">
    <property type="entry name" value="PHEHYDRXLASE"/>
</dbReference>
<dbReference type="InterPro" id="IPR012675">
    <property type="entry name" value="Beta-grasp_dom_sf"/>
</dbReference>
<reference evidence="4 5" key="1">
    <citation type="submission" date="2023-07" db="EMBL/GenBank/DDBJ databases">
        <title>Sorghum-associated microbial communities from plants grown in Nebraska, USA.</title>
        <authorList>
            <person name="Schachtman D."/>
        </authorList>
    </citation>
    <scope>NUCLEOTIDE SEQUENCE [LARGE SCALE GENOMIC DNA]</scope>
    <source>
        <strain evidence="4 5">DS2154</strain>
    </source>
</reference>
<evidence type="ECO:0000256" key="1">
    <source>
        <dbReference type="SAM" id="MobiDB-lite"/>
    </source>
</evidence>
<protein>
    <submittedName>
        <fullName evidence="4">Ferredoxin-NADP reductase/predicted pyridoxine 5'-phosphate oxidase superfamily flavin-nucleotide-binding protein</fullName>
    </submittedName>
</protein>
<proteinExistence type="predicted"/>
<dbReference type="SUPFAM" id="SSF63380">
    <property type="entry name" value="Riboflavin synthase domain-like"/>
    <property type="match status" value="1"/>
</dbReference>
<sequence>MSTHVPQTKLPPWHAGEKALQQTAGVSDRMEDVGRRVIRDFMPEQHREFYSRVPFVVVGAVDHAGAPWATLLAGEPGFMRSPTDKSLDIGARREASDPAAEGLAEGDAIGLLGIELHTRRRNRMNGVIAIASPAELRVEVEQSFGNCPQYIQLRDYSFVRDPKSPAPVLVEERDTLDAEARAMIAGADTFYVASYAERDDRRQVDVSHRGGRAGFVRVGDDGVLTIPDFAGNLFFATLGNILLNGKAGLVFVDFESGDLLQMTGEAEVVLDSPEIAAFQGAERLWTFRPRRVIRRRNALPLRWAFEANGWSPNALMTGDWTQTADRLKAVELKARWRPFKVSRIVDESRTIRSFYLEPDDGAGLLAHRAGQHLPLRLTLPGADKPVIRTYTLSVAPSDGIYRISVKRDGAVSQHLHNQVRVGDVLEVRAPDGAFTIDPNAERLAVMLGAGVGVTPLIAMLRHLIYEGLRTRHIRPTVFFYSAHSKADRAFDAELAQLAAAAQGSVTIIRVLSDTDGAQAGIDFEAEGRLDLARLSRHLRPGDYDYYLCGPSPFIQTLYDGLRGDEVPDERIHTEAFGPSSLKRATRMGGPPPATTPVSVIFTKSLKEARWTPGPQTLLELAEARGLNPEYSCRIGSCGTCRTRLVKGAVSYLTPPTAPIGEGEVLICCAAPAASSDGAAPRIELAL</sequence>
<dbReference type="SUPFAM" id="SSF54292">
    <property type="entry name" value="2Fe-2S ferredoxin-like"/>
    <property type="match status" value="1"/>
</dbReference>
<keyword evidence="5" id="KW-1185">Reference proteome</keyword>
<dbReference type="InterPro" id="IPR039261">
    <property type="entry name" value="FNR_nucleotide-bd"/>
</dbReference>
<organism evidence="4 5">
    <name type="scientific">Caulobacter rhizosphaerae</name>
    <dbReference type="NCBI Taxonomy" id="2010972"/>
    <lineage>
        <taxon>Bacteria</taxon>
        <taxon>Pseudomonadati</taxon>
        <taxon>Pseudomonadota</taxon>
        <taxon>Alphaproteobacteria</taxon>
        <taxon>Caulobacterales</taxon>
        <taxon>Caulobacteraceae</taxon>
        <taxon>Caulobacter</taxon>
    </lineage>
</organism>
<dbReference type="PROSITE" id="PS51384">
    <property type="entry name" value="FAD_FR"/>
    <property type="match status" value="1"/>
</dbReference>
<dbReference type="Pfam" id="PF00175">
    <property type="entry name" value="NAD_binding_1"/>
    <property type="match status" value="1"/>
</dbReference>
<dbReference type="Gene3D" id="2.40.30.10">
    <property type="entry name" value="Translation factors"/>
    <property type="match status" value="1"/>
</dbReference>
<dbReference type="InterPro" id="IPR006058">
    <property type="entry name" value="2Fe2S_fd_BS"/>
</dbReference>
<comment type="caution">
    <text evidence="4">The sequence shown here is derived from an EMBL/GenBank/DDBJ whole genome shotgun (WGS) entry which is preliminary data.</text>
</comment>
<dbReference type="InterPro" id="IPR036010">
    <property type="entry name" value="2Fe-2S_ferredoxin-like_sf"/>
</dbReference>
<dbReference type="Pfam" id="PF00111">
    <property type="entry name" value="Fer2"/>
    <property type="match status" value="1"/>
</dbReference>
<dbReference type="PROSITE" id="PS00197">
    <property type="entry name" value="2FE2S_FER_1"/>
    <property type="match status" value="1"/>
</dbReference>
<dbReference type="InterPro" id="IPR017927">
    <property type="entry name" value="FAD-bd_FR_type"/>
</dbReference>
<dbReference type="CDD" id="cd00207">
    <property type="entry name" value="fer2"/>
    <property type="match status" value="1"/>
</dbReference>
<name>A0ABU1N675_9CAUL</name>
<dbReference type="InterPro" id="IPR012349">
    <property type="entry name" value="Split_barrel_FMN-bd"/>
</dbReference>
<dbReference type="SUPFAM" id="SSF50475">
    <property type="entry name" value="FMN-binding split barrel"/>
    <property type="match status" value="1"/>
</dbReference>
<dbReference type="CDD" id="cd06184">
    <property type="entry name" value="flavohem_like_fad_nad_binding"/>
    <property type="match status" value="1"/>
</dbReference>
<evidence type="ECO:0000313" key="4">
    <source>
        <dbReference type="EMBL" id="MDR6533767.1"/>
    </source>
</evidence>
<evidence type="ECO:0000259" key="2">
    <source>
        <dbReference type="PROSITE" id="PS51085"/>
    </source>
</evidence>
<feature type="domain" description="FAD-binding FR-type" evidence="3">
    <location>
        <begin position="334"/>
        <end position="437"/>
    </location>
</feature>
<dbReference type="RefSeq" id="WP_310034720.1">
    <property type="nucleotide sequence ID" value="NZ_JAVDRL010000014.1"/>
</dbReference>
<dbReference type="PANTHER" id="PTHR42815">
    <property type="entry name" value="FAD-BINDING, PUTATIVE (AFU_ORTHOLOGUE AFUA_6G07600)-RELATED"/>
    <property type="match status" value="1"/>
</dbReference>
<dbReference type="PROSITE" id="PS51085">
    <property type="entry name" value="2FE2S_FER_2"/>
    <property type="match status" value="1"/>
</dbReference>
<dbReference type="InterPro" id="IPR017938">
    <property type="entry name" value="Riboflavin_synthase-like_b-brl"/>
</dbReference>
<dbReference type="InterPro" id="IPR001041">
    <property type="entry name" value="2Fe-2S_ferredoxin-type"/>
</dbReference>
<evidence type="ECO:0000313" key="5">
    <source>
        <dbReference type="Proteomes" id="UP001262754"/>
    </source>
</evidence>
<dbReference type="InterPro" id="IPR011576">
    <property type="entry name" value="Pyridox_Oxase_N"/>
</dbReference>
<dbReference type="Pfam" id="PF00970">
    <property type="entry name" value="FAD_binding_6"/>
    <property type="match status" value="1"/>
</dbReference>
<dbReference type="InterPro" id="IPR008333">
    <property type="entry name" value="Cbr1-like_FAD-bd_dom"/>
</dbReference>
<dbReference type="InterPro" id="IPR001433">
    <property type="entry name" value="OxRdtase_FAD/NAD-bd"/>
</dbReference>
<feature type="region of interest" description="Disordered" evidence="1">
    <location>
        <begin position="1"/>
        <end position="27"/>
    </location>
</feature>
<accession>A0ABU1N675</accession>
<dbReference type="Gene3D" id="2.30.110.10">
    <property type="entry name" value="Electron Transport, Fmn-binding Protein, Chain A"/>
    <property type="match status" value="1"/>
</dbReference>
<dbReference type="EMBL" id="JAVDRL010000014">
    <property type="protein sequence ID" value="MDR6533767.1"/>
    <property type="molecule type" value="Genomic_DNA"/>
</dbReference>